<dbReference type="Proteomes" id="UP000291949">
    <property type="component" value="Unassembled WGS sequence"/>
</dbReference>
<comment type="similarity">
    <text evidence="4">Belongs to the IsaB family.</text>
</comment>
<evidence type="ECO:0000256" key="5">
    <source>
        <dbReference type="ARBA" id="ARBA00093792"/>
    </source>
</evidence>
<keyword evidence="3 6" id="KW-0732">Signal</keyword>
<dbReference type="NCBIfam" id="NF047686">
    <property type="entry name" value="IsaB_fam"/>
    <property type="match status" value="1"/>
</dbReference>
<dbReference type="Proteomes" id="UP000538955">
    <property type="component" value="Unassembled WGS sequence"/>
</dbReference>
<dbReference type="EMBL" id="JABBMI010000069">
    <property type="protein sequence ID" value="NMK54967.1"/>
    <property type="molecule type" value="Genomic_DNA"/>
</dbReference>
<evidence type="ECO:0000256" key="3">
    <source>
        <dbReference type="ARBA" id="ARBA00022729"/>
    </source>
</evidence>
<evidence type="ECO:0000256" key="1">
    <source>
        <dbReference type="ARBA" id="ARBA00004613"/>
    </source>
</evidence>
<evidence type="ECO:0000313" key="9">
    <source>
        <dbReference type="EMBL" id="TBW76903.1"/>
    </source>
</evidence>
<name>A0A7X9WBC4_STACP</name>
<feature type="chain" id="PRO_5044662207" description="Immunodominant staphylococcal antigen B" evidence="6">
    <location>
        <begin position="21"/>
        <end position="180"/>
    </location>
</feature>
<dbReference type="InterPro" id="IPR058086">
    <property type="entry name" value="IsaB"/>
</dbReference>
<evidence type="ECO:0000313" key="12">
    <source>
        <dbReference type="Proteomes" id="UP000550736"/>
    </source>
</evidence>
<dbReference type="AlphaFoldDB" id="A0A7X9WBC4"/>
<evidence type="ECO:0000313" key="10">
    <source>
        <dbReference type="Proteomes" id="UP000291949"/>
    </source>
</evidence>
<accession>A0A7X9WBC4</accession>
<dbReference type="RefSeq" id="WP_023351002.1">
    <property type="nucleotide sequence ID" value="NZ_AP014956.1"/>
</dbReference>
<dbReference type="Proteomes" id="UP000550736">
    <property type="component" value="Unassembled WGS sequence"/>
</dbReference>
<dbReference type="EMBL" id="JABBLX010000023">
    <property type="protein sequence ID" value="NMK98092.1"/>
    <property type="molecule type" value="Genomic_DNA"/>
</dbReference>
<organism evidence="9 10">
    <name type="scientific">Staphylococcus capitis</name>
    <dbReference type="NCBI Taxonomy" id="29388"/>
    <lineage>
        <taxon>Bacteria</taxon>
        <taxon>Bacillati</taxon>
        <taxon>Bacillota</taxon>
        <taxon>Bacilli</taxon>
        <taxon>Bacillales</taxon>
        <taxon>Staphylococcaceae</taxon>
        <taxon>Staphylococcus</taxon>
    </lineage>
</organism>
<dbReference type="EMBL" id="SCHC01000002">
    <property type="protein sequence ID" value="TBW76903.1"/>
    <property type="molecule type" value="Genomic_DNA"/>
</dbReference>
<feature type="signal peptide" evidence="6">
    <location>
        <begin position="1"/>
        <end position="20"/>
    </location>
</feature>
<sequence>MNRTTKVILSSMLAAGTVFGVGLSTDTPPVNQAHAATAPYYSFTGYAGNHASFVLNQLFINSLKYDTFRMNGIKIPYTTGKNHVNKYKGTVKKYDQSFSGVNTKKTRAGSVEFKVTSHLSVKQLKEAYGKGLRALPNKHKGTKTYAYSPGNKHYGISFTTKNNKVTKITIGTLGVTGEKF</sequence>
<keyword evidence="11" id="KW-1185">Reference proteome</keyword>
<evidence type="ECO:0000313" key="8">
    <source>
        <dbReference type="EMBL" id="NMK98092.1"/>
    </source>
</evidence>
<evidence type="ECO:0000256" key="6">
    <source>
        <dbReference type="SAM" id="SignalP"/>
    </source>
</evidence>
<proteinExistence type="inferred from homology"/>
<evidence type="ECO:0000256" key="4">
    <source>
        <dbReference type="ARBA" id="ARBA00093777"/>
    </source>
</evidence>
<reference evidence="11 12" key="2">
    <citation type="submission" date="2020-04" db="EMBL/GenBank/DDBJ databases">
        <title>The Epidemiology and Molecular Characteristics of Linezolid-Resistant Staphylococcus capitis in Huashan Hospital, Shanghai.</title>
        <authorList>
            <person name="Ding L."/>
            <person name="Li P."/>
            <person name="Yang Y."/>
            <person name="Lin D."/>
            <person name="Xu X."/>
        </authorList>
    </citation>
    <scope>NUCLEOTIDE SEQUENCE [LARGE SCALE GENOMIC DNA]</scope>
    <source>
        <strain evidence="8 12">12-86</strain>
        <strain evidence="7 11">17-84</strain>
    </source>
</reference>
<keyword evidence="2" id="KW-0964">Secreted</keyword>
<evidence type="ECO:0000313" key="11">
    <source>
        <dbReference type="Proteomes" id="UP000538955"/>
    </source>
</evidence>
<evidence type="ECO:0000256" key="2">
    <source>
        <dbReference type="ARBA" id="ARBA00022525"/>
    </source>
</evidence>
<comment type="subcellular location">
    <subcellularLocation>
        <location evidence="1">Secreted</location>
    </subcellularLocation>
</comment>
<gene>
    <name evidence="9" type="ORF">EQ811_08565</name>
    <name evidence="8" type="ORF">HHM13_08305</name>
    <name evidence="7" type="ORF">HHM24_09555</name>
</gene>
<protein>
    <recommendedName>
        <fullName evidence="5">Immunodominant staphylococcal antigen B</fullName>
    </recommendedName>
</protein>
<reference evidence="9 10" key="1">
    <citation type="journal article" date="2019" name="Sci. Transl. Med.">
        <title>Quorum sensing between bacterial species on the skin protects against epidermal injury in atopic dermatitis.</title>
        <authorList>
            <person name="Williams M.R."/>
        </authorList>
    </citation>
    <scope>NUCLEOTIDE SEQUENCE [LARGE SCALE GENOMIC DNA]</scope>
    <source>
        <strain evidence="9 10">H8</strain>
    </source>
</reference>
<comment type="caution">
    <text evidence="9">The sequence shown here is derived from an EMBL/GenBank/DDBJ whole genome shotgun (WGS) entry which is preliminary data.</text>
</comment>
<evidence type="ECO:0000313" key="7">
    <source>
        <dbReference type="EMBL" id="NMK54967.1"/>
    </source>
</evidence>